<organism evidence="2 3">
    <name type="scientific">Hyphococcus lacteus</name>
    <dbReference type="NCBI Taxonomy" id="3143536"/>
    <lineage>
        <taxon>Bacteria</taxon>
        <taxon>Pseudomonadati</taxon>
        <taxon>Pseudomonadota</taxon>
        <taxon>Alphaproteobacteria</taxon>
        <taxon>Parvularculales</taxon>
        <taxon>Parvularculaceae</taxon>
        <taxon>Hyphococcus</taxon>
    </lineage>
</organism>
<dbReference type="Proteomes" id="UP001560685">
    <property type="component" value="Unassembled WGS sequence"/>
</dbReference>
<comment type="caution">
    <text evidence="2">The sequence shown here is derived from an EMBL/GenBank/DDBJ whole genome shotgun (WGS) entry which is preliminary data.</text>
</comment>
<reference evidence="2 3" key="1">
    <citation type="submission" date="2024-05" db="EMBL/GenBank/DDBJ databases">
        <title>Three bacterial strains, DH-69, EH-24, and ECK-19 isolated from coastal sediments.</title>
        <authorList>
            <person name="Ye Y.-Q."/>
            <person name="Du Z.-J."/>
        </authorList>
    </citation>
    <scope>NUCLEOTIDE SEQUENCE [LARGE SCALE GENOMIC DNA]</scope>
    <source>
        <strain evidence="2 3">ECK-19</strain>
    </source>
</reference>
<keyword evidence="3" id="KW-1185">Reference proteome</keyword>
<keyword evidence="1" id="KW-0472">Membrane</keyword>
<name>A0ABV3Z155_9PROT</name>
<evidence type="ECO:0000313" key="3">
    <source>
        <dbReference type="Proteomes" id="UP001560685"/>
    </source>
</evidence>
<proteinExistence type="predicted"/>
<sequence length="113" mass="12814">MILRRIATAFRRQDWFTVLVETMIVVMGVFLGIQVANWNDARADARIGADYTVHLIADLEQDLGAARGLISYYDAVTESINATDRLLTSPDFDRHRILKKGNGTAWWSRTTDL</sequence>
<evidence type="ECO:0000313" key="2">
    <source>
        <dbReference type="EMBL" id="MEX6632515.1"/>
    </source>
</evidence>
<protein>
    <recommendedName>
        <fullName evidence="4">ABC transporter permease</fullName>
    </recommendedName>
</protein>
<dbReference type="EMBL" id="JBEHZE010000001">
    <property type="protein sequence ID" value="MEX6632515.1"/>
    <property type="molecule type" value="Genomic_DNA"/>
</dbReference>
<gene>
    <name evidence="2" type="ORF">ABFZ84_03045</name>
</gene>
<feature type="transmembrane region" description="Helical" evidence="1">
    <location>
        <begin position="15"/>
        <end position="36"/>
    </location>
</feature>
<evidence type="ECO:0000256" key="1">
    <source>
        <dbReference type="SAM" id="Phobius"/>
    </source>
</evidence>
<evidence type="ECO:0008006" key="4">
    <source>
        <dbReference type="Google" id="ProtNLM"/>
    </source>
</evidence>
<keyword evidence="1" id="KW-1133">Transmembrane helix</keyword>
<accession>A0ABV3Z155</accession>
<dbReference type="RefSeq" id="WP_369312439.1">
    <property type="nucleotide sequence ID" value="NZ_JBEHZE010000001.1"/>
</dbReference>
<keyword evidence="1" id="KW-0812">Transmembrane</keyword>